<dbReference type="PANTHER" id="PTHR43449">
    <property type="entry name" value="NUCLEOTIDYLTRANSFERASE"/>
    <property type="match status" value="1"/>
</dbReference>
<dbReference type="PANTHER" id="PTHR43449:SF3">
    <property type="entry name" value="POLYMERASE NUCLEOTIDYL TRANSFERASE DOMAIN-CONTAINING PROTEIN"/>
    <property type="match status" value="1"/>
</dbReference>
<dbReference type="Gene3D" id="3.30.460.10">
    <property type="entry name" value="Beta Polymerase, domain 2"/>
    <property type="match status" value="1"/>
</dbReference>
<comment type="caution">
    <text evidence="2">The sequence shown here is derived from an EMBL/GenBank/DDBJ whole genome shotgun (WGS) entry which is preliminary data.</text>
</comment>
<dbReference type="AlphaFoldDB" id="A0AB73T3S4"/>
<gene>
    <name evidence="2" type="ORF">C7383_106101</name>
</gene>
<keyword evidence="3" id="KW-1185">Reference proteome</keyword>
<dbReference type="EMBL" id="QGGY01000006">
    <property type="protein sequence ID" value="PWJ75531.1"/>
    <property type="molecule type" value="Genomic_DNA"/>
</dbReference>
<evidence type="ECO:0000313" key="2">
    <source>
        <dbReference type="EMBL" id="PWJ75531.1"/>
    </source>
</evidence>
<name>A0AB73T3S4_9FIRM</name>
<sequence>MESRIKIHRENYEYLPKRFVDKIDADIDYIVKADIPGLKGVYLFGSCARGELKSTSDVDMLIITEKKLEDRMLASDIRWTLAESKCGISTDLVYMNEESVEEDTVFKKAVRRDRKIILEVM</sequence>
<reference evidence="2 3" key="1">
    <citation type="submission" date="2018-05" db="EMBL/GenBank/DDBJ databases">
        <authorList>
            <person name="Goeker M."/>
            <person name="Huntemann M."/>
            <person name="Clum A."/>
            <person name="Pillay M."/>
            <person name="Palaniappan K."/>
            <person name="Varghese N."/>
            <person name="Mikhailova N."/>
            <person name="Stamatis D."/>
            <person name="Reddy T."/>
            <person name="Daum C."/>
            <person name="Shapiro N."/>
            <person name="Ivanova N."/>
            <person name="Kyrpides N."/>
            <person name="Woyke T."/>
        </authorList>
    </citation>
    <scope>NUCLEOTIDE SEQUENCE [LARGE SCALE GENOMIC DNA]</scope>
    <source>
        <strain evidence="2 3">DSM 26524</strain>
    </source>
</reference>
<organism evidence="2 3">
    <name type="scientific">Murimonas intestini</name>
    <dbReference type="NCBI Taxonomy" id="1337051"/>
    <lineage>
        <taxon>Bacteria</taxon>
        <taxon>Bacillati</taxon>
        <taxon>Bacillota</taxon>
        <taxon>Clostridia</taxon>
        <taxon>Lachnospirales</taxon>
        <taxon>Lachnospiraceae</taxon>
        <taxon>Murimonas</taxon>
    </lineage>
</organism>
<dbReference type="Pfam" id="PF18765">
    <property type="entry name" value="Polbeta"/>
    <property type="match status" value="1"/>
</dbReference>
<evidence type="ECO:0000259" key="1">
    <source>
        <dbReference type="Pfam" id="PF18765"/>
    </source>
</evidence>
<feature type="domain" description="Polymerase beta nucleotidyltransferase" evidence="1">
    <location>
        <begin position="37"/>
        <end position="117"/>
    </location>
</feature>
<dbReference type="Proteomes" id="UP000245412">
    <property type="component" value="Unassembled WGS sequence"/>
</dbReference>
<accession>A0AB73T3S4</accession>
<dbReference type="InterPro" id="IPR041633">
    <property type="entry name" value="Polbeta"/>
</dbReference>
<dbReference type="InterPro" id="IPR043519">
    <property type="entry name" value="NT_sf"/>
</dbReference>
<dbReference type="SUPFAM" id="SSF81301">
    <property type="entry name" value="Nucleotidyltransferase"/>
    <property type="match status" value="1"/>
</dbReference>
<evidence type="ECO:0000313" key="3">
    <source>
        <dbReference type="Proteomes" id="UP000245412"/>
    </source>
</evidence>
<proteinExistence type="predicted"/>
<dbReference type="RefSeq" id="WP_187374302.1">
    <property type="nucleotide sequence ID" value="NZ_CABJAT010000006.1"/>
</dbReference>
<dbReference type="CDD" id="cd05403">
    <property type="entry name" value="NT_KNTase_like"/>
    <property type="match status" value="1"/>
</dbReference>
<protein>
    <submittedName>
        <fullName evidence="2">Nucleotidyltransferase-like protein</fullName>
    </submittedName>
</protein>